<dbReference type="OMA" id="AGFAHKD"/>
<name>B3MAX7_DROAN</name>
<dbReference type="HOGENOM" id="CLU_1139041_0_0_1"/>
<reference evidence="3 4" key="1">
    <citation type="journal article" date="2007" name="Nature">
        <title>Evolution of genes and genomes on the Drosophila phylogeny.</title>
        <authorList>
            <consortium name="Drosophila 12 Genomes Consortium"/>
            <person name="Clark A.G."/>
            <person name="Eisen M.B."/>
            <person name="Smith D.R."/>
            <person name="Bergman C.M."/>
            <person name="Oliver B."/>
            <person name="Markow T.A."/>
            <person name="Kaufman T.C."/>
            <person name="Kellis M."/>
            <person name="Gelbart W."/>
            <person name="Iyer V.N."/>
            <person name="Pollard D.A."/>
            <person name="Sackton T.B."/>
            <person name="Larracuente A.M."/>
            <person name="Singh N.D."/>
            <person name="Abad J.P."/>
            <person name="Abt D.N."/>
            <person name="Adryan B."/>
            <person name="Aguade M."/>
            <person name="Akashi H."/>
            <person name="Anderson W.W."/>
            <person name="Aquadro C.F."/>
            <person name="Ardell D.H."/>
            <person name="Arguello R."/>
            <person name="Artieri C.G."/>
            <person name="Barbash D.A."/>
            <person name="Barker D."/>
            <person name="Barsanti P."/>
            <person name="Batterham P."/>
            <person name="Batzoglou S."/>
            <person name="Begun D."/>
            <person name="Bhutkar A."/>
            <person name="Blanco E."/>
            <person name="Bosak S.A."/>
            <person name="Bradley R.K."/>
            <person name="Brand A.D."/>
            <person name="Brent M.R."/>
            <person name="Brooks A.N."/>
            <person name="Brown R.H."/>
            <person name="Butlin R.K."/>
            <person name="Caggese C."/>
            <person name="Calvi B.R."/>
            <person name="Bernardo de Carvalho A."/>
            <person name="Caspi A."/>
            <person name="Castrezana S."/>
            <person name="Celniker S.E."/>
            <person name="Chang J.L."/>
            <person name="Chapple C."/>
            <person name="Chatterji S."/>
            <person name="Chinwalla A."/>
            <person name="Civetta A."/>
            <person name="Clifton S.W."/>
            <person name="Comeron J.M."/>
            <person name="Costello J.C."/>
            <person name="Coyne J.A."/>
            <person name="Daub J."/>
            <person name="David R.G."/>
            <person name="Delcher A.L."/>
            <person name="Delehaunty K."/>
            <person name="Do C.B."/>
            <person name="Ebling H."/>
            <person name="Edwards K."/>
            <person name="Eickbush T."/>
            <person name="Evans J.D."/>
            <person name="Filipski A."/>
            <person name="Findeiss S."/>
            <person name="Freyhult E."/>
            <person name="Fulton L."/>
            <person name="Fulton R."/>
            <person name="Garcia A.C."/>
            <person name="Gardiner A."/>
            <person name="Garfield D.A."/>
            <person name="Garvin B.E."/>
            <person name="Gibson G."/>
            <person name="Gilbert D."/>
            <person name="Gnerre S."/>
            <person name="Godfrey J."/>
            <person name="Good R."/>
            <person name="Gotea V."/>
            <person name="Gravely B."/>
            <person name="Greenberg A.J."/>
            <person name="Griffiths-Jones S."/>
            <person name="Gross S."/>
            <person name="Guigo R."/>
            <person name="Gustafson E.A."/>
            <person name="Haerty W."/>
            <person name="Hahn M.W."/>
            <person name="Halligan D.L."/>
            <person name="Halpern A.L."/>
            <person name="Halter G.M."/>
            <person name="Han M.V."/>
            <person name="Heger A."/>
            <person name="Hillier L."/>
            <person name="Hinrichs A.S."/>
            <person name="Holmes I."/>
            <person name="Hoskins R.A."/>
            <person name="Hubisz M.J."/>
            <person name="Hultmark D."/>
            <person name="Huntley M.A."/>
            <person name="Jaffe D.B."/>
            <person name="Jagadeeshan S."/>
            <person name="Jeck W.R."/>
            <person name="Johnson J."/>
            <person name="Jones C.D."/>
            <person name="Jordan W.C."/>
            <person name="Karpen G.H."/>
            <person name="Kataoka E."/>
            <person name="Keightley P.D."/>
            <person name="Kheradpour P."/>
            <person name="Kirkness E.F."/>
            <person name="Koerich L.B."/>
            <person name="Kristiansen K."/>
            <person name="Kudrna D."/>
            <person name="Kulathinal R.J."/>
            <person name="Kumar S."/>
            <person name="Kwok R."/>
            <person name="Lander E."/>
            <person name="Langley C.H."/>
            <person name="Lapoint R."/>
            <person name="Lazzaro B.P."/>
            <person name="Lee S.J."/>
            <person name="Levesque L."/>
            <person name="Li R."/>
            <person name="Lin C.F."/>
            <person name="Lin M.F."/>
            <person name="Lindblad-Toh K."/>
            <person name="Llopart A."/>
            <person name="Long M."/>
            <person name="Low L."/>
            <person name="Lozovsky E."/>
            <person name="Lu J."/>
            <person name="Luo M."/>
            <person name="Machado C.A."/>
            <person name="Makalowski W."/>
            <person name="Marzo M."/>
            <person name="Matsuda M."/>
            <person name="Matzkin L."/>
            <person name="McAllister B."/>
            <person name="McBride C.S."/>
            <person name="McKernan B."/>
            <person name="McKernan K."/>
            <person name="Mendez-Lago M."/>
            <person name="Minx P."/>
            <person name="Mollenhauer M.U."/>
            <person name="Montooth K."/>
            <person name="Mount S.M."/>
            <person name="Mu X."/>
            <person name="Myers E."/>
            <person name="Negre B."/>
            <person name="Newfeld S."/>
            <person name="Nielsen R."/>
            <person name="Noor M.A."/>
            <person name="O'Grady P."/>
            <person name="Pachter L."/>
            <person name="Papaceit M."/>
            <person name="Parisi M.J."/>
            <person name="Parisi M."/>
            <person name="Parts L."/>
            <person name="Pedersen J.S."/>
            <person name="Pesole G."/>
            <person name="Phillippy A.M."/>
            <person name="Ponting C.P."/>
            <person name="Pop M."/>
            <person name="Porcelli D."/>
            <person name="Powell J.R."/>
            <person name="Prohaska S."/>
            <person name="Pruitt K."/>
            <person name="Puig M."/>
            <person name="Quesneville H."/>
            <person name="Ram K.R."/>
            <person name="Rand D."/>
            <person name="Rasmussen M.D."/>
            <person name="Reed L.K."/>
            <person name="Reenan R."/>
            <person name="Reily A."/>
            <person name="Remington K.A."/>
            <person name="Rieger T.T."/>
            <person name="Ritchie M.G."/>
            <person name="Robin C."/>
            <person name="Rogers Y.H."/>
            <person name="Rohde C."/>
            <person name="Rozas J."/>
            <person name="Rubenfield M.J."/>
            <person name="Ruiz A."/>
            <person name="Russo S."/>
            <person name="Salzberg S.L."/>
            <person name="Sanchez-Gracia A."/>
            <person name="Saranga D.J."/>
            <person name="Sato H."/>
            <person name="Schaeffer S.W."/>
            <person name="Schatz M.C."/>
            <person name="Schlenke T."/>
            <person name="Schwartz R."/>
            <person name="Segarra C."/>
            <person name="Singh R.S."/>
            <person name="Sirot L."/>
            <person name="Sirota M."/>
            <person name="Sisneros N.B."/>
            <person name="Smith C.D."/>
            <person name="Smith T.F."/>
            <person name="Spieth J."/>
            <person name="Stage D.E."/>
            <person name="Stark A."/>
            <person name="Stephan W."/>
            <person name="Strausberg R.L."/>
            <person name="Strempel S."/>
            <person name="Sturgill D."/>
            <person name="Sutton G."/>
            <person name="Sutton G.G."/>
            <person name="Tao W."/>
            <person name="Teichmann S."/>
            <person name="Tobari Y.N."/>
            <person name="Tomimura Y."/>
            <person name="Tsolas J.M."/>
            <person name="Valente V.L."/>
            <person name="Venter E."/>
            <person name="Venter J.C."/>
            <person name="Vicario S."/>
            <person name="Vieira F.G."/>
            <person name="Vilella A.J."/>
            <person name="Villasante A."/>
            <person name="Walenz B."/>
            <person name="Wang J."/>
            <person name="Wasserman M."/>
            <person name="Watts T."/>
            <person name="Wilson D."/>
            <person name="Wilson R.K."/>
            <person name="Wing R.A."/>
            <person name="Wolfner M.F."/>
            <person name="Wong A."/>
            <person name="Wong G.K."/>
            <person name="Wu C.I."/>
            <person name="Wu G."/>
            <person name="Yamamoto D."/>
            <person name="Yang H.P."/>
            <person name="Yang S.P."/>
            <person name="Yorke J.A."/>
            <person name="Yoshida K."/>
            <person name="Zdobnov E."/>
            <person name="Zhang P."/>
            <person name="Zhang Y."/>
            <person name="Zimin A.V."/>
            <person name="Baldwin J."/>
            <person name="Abdouelleil A."/>
            <person name="Abdulkadir J."/>
            <person name="Abebe A."/>
            <person name="Abera B."/>
            <person name="Abreu J."/>
            <person name="Acer S.C."/>
            <person name="Aftuck L."/>
            <person name="Alexander A."/>
            <person name="An P."/>
            <person name="Anderson E."/>
            <person name="Anderson S."/>
            <person name="Arachi H."/>
            <person name="Azer M."/>
            <person name="Bachantsang P."/>
            <person name="Barry A."/>
            <person name="Bayul T."/>
            <person name="Berlin A."/>
            <person name="Bessette D."/>
            <person name="Bloom T."/>
            <person name="Blye J."/>
            <person name="Boguslavskiy L."/>
            <person name="Bonnet C."/>
            <person name="Boukhgalter B."/>
            <person name="Bourzgui I."/>
            <person name="Brown A."/>
            <person name="Cahill P."/>
            <person name="Channer S."/>
            <person name="Cheshatsang Y."/>
            <person name="Chuda L."/>
            <person name="Citroen M."/>
            <person name="Collymore A."/>
            <person name="Cooke P."/>
            <person name="Costello M."/>
            <person name="D'Aco K."/>
            <person name="Daza R."/>
            <person name="De Haan G."/>
            <person name="DeGray S."/>
            <person name="DeMaso C."/>
            <person name="Dhargay N."/>
            <person name="Dooley K."/>
            <person name="Dooley E."/>
            <person name="Doricent M."/>
            <person name="Dorje P."/>
            <person name="Dorjee K."/>
            <person name="Dupes A."/>
            <person name="Elong R."/>
            <person name="Falk J."/>
            <person name="Farina A."/>
            <person name="Faro S."/>
            <person name="Ferguson D."/>
            <person name="Fisher S."/>
            <person name="Foley C.D."/>
            <person name="Franke A."/>
            <person name="Friedrich D."/>
            <person name="Gadbois L."/>
            <person name="Gearin G."/>
            <person name="Gearin C.R."/>
            <person name="Giannoukos G."/>
            <person name="Goode T."/>
            <person name="Graham J."/>
            <person name="Grandbois E."/>
            <person name="Grewal S."/>
            <person name="Gyaltsen K."/>
            <person name="Hafez N."/>
            <person name="Hagos B."/>
            <person name="Hall J."/>
            <person name="Henson C."/>
            <person name="Hollinger A."/>
            <person name="Honan T."/>
            <person name="Huard M.D."/>
            <person name="Hughes L."/>
            <person name="Hurhula B."/>
            <person name="Husby M.E."/>
            <person name="Kamat A."/>
            <person name="Kanga B."/>
            <person name="Kashin S."/>
            <person name="Khazanovich D."/>
            <person name="Kisner P."/>
            <person name="Lance K."/>
            <person name="Lara M."/>
            <person name="Lee W."/>
            <person name="Lennon N."/>
            <person name="Letendre F."/>
            <person name="LeVine R."/>
            <person name="Lipovsky A."/>
            <person name="Liu X."/>
            <person name="Liu J."/>
            <person name="Liu S."/>
            <person name="Lokyitsang T."/>
            <person name="Lokyitsang Y."/>
            <person name="Lubonja R."/>
            <person name="Lui A."/>
            <person name="MacDonald P."/>
            <person name="Magnisalis V."/>
            <person name="Maru K."/>
            <person name="Matthews C."/>
            <person name="McCusker W."/>
            <person name="McDonough S."/>
            <person name="Mehta T."/>
            <person name="Meldrim J."/>
            <person name="Meneus L."/>
            <person name="Mihai O."/>
            <person name="Mihalev A."/>
            <person name="Mihova T."/>
            <person name="Mittelman R."/>
            <person name="Mlenga V."/>
            <person name="Montmayeur A."/>
            <person name="Mulrain L."/>
            <person name="Navidi A."/>
            <person name="Naylor J."/>
            <person name="Negash T."/>
            <person name="Nguyen T."/>
            <person name="Nguyen N."/>
            <person name="Nicol R."/>
            <person name="Norbu C."/>
            <person name="Norbu N."/>
            <person name="Novod N."/>
            <person name="O'Neill B."/>
            <person name="Osman S."/>
            <person name="Markiewicz E."/>
            <person name="Oyono O.L."/>
            <person name="Patti C."/>
            <person name="Phunkhang P."/>
            <person name="Pierre F."/>
            <person name="Priest M."/>
            <person name="Raghuraman S."/>
            <person name="Rege F."/>
            <person name="Reyes R."/>
            <person name="Rise C."/>
            <person name="Rogov P."/>
            <person name="Ross K."/>
            <person name="Ryan E."/>
            <person name="Settipalli S."/>
            <person name="Shea T."/>
            <person name="Sherpa N."/>
            <person name="Shi L."/>
            <person name="Shih D."/>
            <person name="Sparrow T."/>
            <person name="Spaulding J."/>
            <person name="Stalker J."/>
            <person name="Stange-Thomann N."/>
            <person name="Stavropoulos S."/>
            <person name="Stone C."/>
            <person name="Strader C."/>
            <person name="Tesfaye S."/>
            <person name="Thomson T."/>
            <person name="Thoulutsang Y."/>
            <person name="Thoulutsang D."/>
            <person name="Topham K."/>
            <person name="Topping I."/>
            <person name="Tsamla T."/>
            <person name="Vassiliev H."/>
            <person name="Vo A."/>
            <person name="Wangchuk T."/>
            <person name="Wangdi T."/>
            <person name="Weiand M."/>
            <person name="Wilkinson J."/>
            <person name="Wilson A."/>
            <person name="Yadav S."/>
            <person name="Young G."/>
            <person name="Yu Q."/>
            <person name="Zembek L."/>
            <person name="Zhong D."/>
            <person name="Zimmer A."/>
            <person name="Zwirko Z."/>
            <person name="Jaffe D.B."/>
            <person name="Alvarez P."/>
            <person name="Brockman W."/>
            <person name="Butler J."/>
            <person name="Chin C."/>
            <person name="Gnerre S."/>
            <person name="Grabherr M."/>
            <person name="Kleber M."/>
            <person name="Mauceli E."/>
            <person name="MacCallum I."/>
        </authorList>
    </citation>
    <scope>NUCLEOTIDE SEQUENCE [LARGE SCALE GENOMIC DNA]</scope>
    <source>
        <strain evidence="4">Tucson 14024-0371.13</strain>
    </source>
</reference>
<proteinExistence type="predicted"/>
<feature type="compositionally biased region" description="Acidic residues" evidence="1">
    <location>
        <begin position="72"/>
        <end position="88"/>
    </location>
</feature>
<dbReference type="eggNOG" id="ENOG502T8FZ">
    <property type="taxonomic scope" value="Eukaryota"/>
</dbReference>
<keyword evidence="4" id="KW-1185">Reference proteome</keyword>
<accession>B3MAX7</accession>
<dbReference type="OrthoDB" id="7871006at2759"/>
<evidence type="ECO:0000256" key="1">
    <source>
        <dbReference type="SAM" id="MobiDB-lite"/>
    </source>
</evidence>
<dbReference type="Proteomes" id="UP000007801">
    <property type="component" value="Unassembled WGS sequence"/>
</dbReference>
<dbReference type="STRING" id="7217.B3MAX7"/>
<protein>
    <recommendedName>
        <fullName evidence="5">Nucleolin</fullName>
    </recommendedName>
</protein>
<feature type="signal peptide" evidence="2">
    <location>
        <begin position="1"/>
        <end position="21"/>
    </location>
</feature>
<feature type="compositionally biased region" description="Basic and acidic residues" evidence="1">
    <location>
        <begin position="213"/>
        <end position="230"/>
    </location>
</feature>
<evidence type="ECO:0000313" key="3">
    <source>
        <dbReference type="EMBL" id="EDV40243.1"/>
    </source>
</evidence>
<feature type="region of interest" description="Disordered" evidence="1">
    <location>
        <begin position="36"/>
        <end position="131"/>
    </location>
</feature>
<dbReference type="InParanoid" id="B3MAX7"/>
<dbReference type="GeneID" id="6493284"/>
<feature type="compositionally biased region" description="Acidic residues" evidence="1">
    <location>
        <begin position="99"/>
        <end position="108"/>
    </location>
</feature>
<feature type="compositionally biased region" description="Polar residues" evidence="1">
    <location>
        <begin position="237"/>
        <end position="249"/>
    </location>
</feature>
<sequence length="249" mass="27132">MVRPIYLTLAALLYLACAVSSAPVAESGSSLDFPAFRQAVQEEDSQNSSAVTSEETDDDDESVDSHKVAEESKDDDDDEEDDDDDEDESLIRRRREADTTEAPEEETGTETPAEADKDQKGDATTAAAPVRKPVLVLIRDALKKVTTDLPTAQVANNALQYFQQFEHFIQQAIEEVIGDDDDEEETPVTVIPGSETEGEDIKKPEEEIASETMPEKNTEAMASPEKETPEPVKVPEQTASTSAPLSNAV</sequence>
<keyword evidence="2" id="KW-0732">Signal</keyword>
<dbReference type="PhylomeDB" id="B3MAX7"/>
<evidence type="ECO:0000256" key="2">
    <source>
        <dbReference type="SAM" id="SignalP"/>
    </source>
</evidence>
<dbReference type="KEGG" id="dan:6493284"/>
<dbReference type="EMBL" id="CH902618">
    <property type="protein sequence ID" value="EDV40243.1"/>
    <property type="molecule type" value="Genomic_DNA"/>
</dbReference>
<feature type="chain" id="PRO_5002789980" description="Nucleolin" evidence="2">
    <location>
        <begin position="22"/>
        <end position="249"/>
    </location>
</feature>
<evidence type="ECO:0000313" key="4">
    <source>
        <dbReference type="Proteomes" id="UP000007801"/>
    </source>
</evidence>
<dbReference type="AlphaFoldDB" id="B3MAX7"/>
<feature type="compositionally biased region" description="Basic and acidic residues" evidence="1">
    <location>
        <begin position="89"/>
        <end position="98"/>
    </location>
</feature>
<gene>
    <name evidence="3" type="primary">Dana\GF10414</name>
    <name evidence="3" type="synonym">dana_GLEANR_10369</name>
    <name evidence="3" type="ORF">GF10414</name>
</gene>
<feature type="region of interest" description="Disordered" evidence="1">
    <location>
        <begin position="180"/>
        <end position="249"/>
    </location>
</feature>
<evidence type="ECO:0008006" key="5">
    <source>
        <dbReference type="Google" id="ProtNLM"/>
    </source>
</evidence>
<dbReference type="FunCoup" id="B3MAX7">
    <property type="interactions" value="1"/>
</dbReference>
<organism evidence="3 4">
    <name type="scientific">Drosophila ananassae</name>
    <name type="common">Fruit fly</name>
    <dbReference type="NCBI Taxonomy" id="7217"/>
    <lineage>
        <taxon>Eukaryota</taxon>
        <taxon>Metazoa</taxon>
        <taxon>Ecdysozoa</taxon>
        <taxon>Arthropoda</taxon>
        <taxon>Hexapoda</taxon>
        <taxon>Insecta</taxon>
        <taxon>Pterygota</taxon>
        <taxon>Neoptera</taxon>
        <taxon>Endopterygota</taxon>
        <taxon>Diptera</taxon>
        <taxon>Brachycera</taxon>
        <taxon>Muscomorpha</taxon>
        <taxon>Ephydroidea</taxon>
        <taxon>Drosophilidae</taxon>
        <taxon>Drosophila</taxon>
        <taxon>Sophophora</taxon>
    </lineage>
</organism>